<dbReference type="AlphaFoldDB" id="A0A396GLQ2"/>
<accession>A0A396GLQ2</accession>
<comment type="caution">
    <text evidence="1">The sequence shown here is derived from an EMBL/GenBank/DDBJ whole genome shotgun (WGS) entry which is preliminary data.</text>
</comment>
<dbReference type="Gramene" id="rna48450">
    <property type="protein sequence ID" value="RHN42059.1"/>
    <property type="gene ID" value="gene48450"/>
</dbReference>
<evidence type="ECO:0000313" key="2">
    <source>
        <dbReference type="Proteomes" id="UP000265566"/>
    </source>
</evidence>
<dbReference type="EMBL" id="PSQE01000008">
    <property type="protein sequence ID" value="RHN42059.1"/>
    <property type="molecule type" value="Genomic_DNA"/>
</dbReference>
<organism evidence="1 2">
    <name type="scientific">Medicago truncatula</name>
    <name type="common">Barrel medic</name>
    <name type="synonym">Medicago tribuloides</name>
    <dbReference type="NCBI Taxonomy" id="3880"/>
    <lineage>
        <taxon>Eukaryota</taxon>
        <taxon>Viridiplantae</taxon>
        <taxon>Streptophyta</taxon>
        <taxon>Embryophyta</taxon>
        <taxon>Tracheophyta</taxon>
        <taxon>Spermatophyta</taxon>
        <taxon>Magnoliopsida</taxon>
        <taxon>eudicotyledons</taxon>
        <taxon>Gunneridae</taxon>
        <taxon>Pentapetalae</taxon>
        <taxon>rosids</taxon>
        <taxon>fabids</taxon>
        <taxon>Fabales</taxon>
        <taxon>Fabaceae</taxon>
        <taxon>Papilionoideae</taxon>
        <taxon>50 kb inversion clade</taxon>
        <taxon>NPAAA clade</taxon>
        <taxon>Hologalegina</taxon>
        <taxon>IRL clade</taxon>
        <taxon>Trifolieae</taxon>
        <taxon>Medicago</taxon>
    </lineage>
</organism>
<protein>
    <submittedName>
        <fullName evidence="1">Uncharacterized protein</fullName>
    </submittedName>
</protein>
<proteinExistence type="predicted"/>
<name>A0A396GLQ2_MEDTR</name>
<sequence>MCLLSHLQKKKKKKNTNYPLQRLFSATLNLLKENKHWICDPCRKFSLLHHYFFHSGHFAGEPPPASFRKC</sequence>
<dbReference type="Proteomes" id="UP000265566">
    <property type="component" value="Chromosome 8"/>
</dbReference>
<reference evidence="2" key="1">
    <citation type="journal article" date="2018" name="Nat. Plants">
        <title>Whole-genome landscape of Medicago truncatula symbiotic genes.</title>
        <authorList>
            <person name="Pecrix Y."/>
            <person name="Staton S.E."/>
            <person name="Sallet E."/>
            <person name="Lelandais-Briere C."/>
            <person name="Moreau S."/>
            <person name="Carrere S."/>
            <person name="Blein T."/>
            <person name="Jardinaud M.F."/>
            <person name="Latrasse D."/>
            <person name="Zouine M."/>
            <person name="Zahm M."/>
            <person name="Kreplak J."/>
            <person name="Mayjonade B."/>
            <person name="Satge C."/>
            <person name="Perez M."/>
            <person name="Cauet S."/>
            <person name="Marande W."/>
            <person name="Chantry-Darmon C."/>
            <person name="Lopez-Roques C."/>
            <person name="Bouchez O."/>
            <person name="Berard A."/>
            <person name="Debelle F."/>
            <person name="Munos S."/>
            <person name="Bendahmane A."/>
            <person name="Berges H."/>
            <person name="Niebel A."/>
            <person name="Buitink J."/>
            <person name="Frugier F."/>
            <person name="Benhamed M."/>
            <person name="Crespi M."/>
            <person name="Gouzy J."/>
            <person name="Gamas P."/>
        </authorList>
    </citation>
    <scope>NUCLEOTIDE SEQUENCE [LARGE SCALE GENOMIC DNA]</scope>
    <source>
        <strain evidence="2">cv. Jemalong A17</strain>
    </source>
</reference>
<gene>
    <name evidence="1" type="ORF">MtrunA17_Chr8g0372731</name>
</gene>
<evidence type="ECO:0000313" key="1">
    <source>
        <dbReference type="EMBL" id="RHN42059.1"/>
    </source>
</evidence>